<proteinExistence type="predicted"/>
<reference evidence="2 3" key="1">
    <citation type="journal article" date="2019" name="FEMS Microbiol. Lett.">
        <title>A novel salt-tolerant genotype illuminates the sucrose gene evolution in freshwater bloom-forming cyanobacterium Microcystis aeruginosa.</title>
        <authorList>
            <person name="Tanabe Y."/>
            <person name="Yamaguchi H."/>
            <person name="Sano T."/>
            <person name="Kawachi M."/>
        </authorList>
    </citation>
    <scope>NUCLEOTIDE SEQUENCE [LARGE SCALE GENOMIC DNA]</scope>
    <source>
        <strain evidence="2 3">NIES-4325</strain>
    </source>
</reference>
<evidence type="ECO:0000313" key="2">
    <source>
        <dbReference type="EMBL" id="GEA28999.1"/>
    </source>
</evidence>
<dbReference type="InterPro" id="IPR006073">
    <property type="entry name" value="GTP-bd"/>
</dbReference>
<dbReference type="SUPFAM" id="SSF52540">
    <property type="entry name" value="P-loop containing nucleoside triphosphate hydrolases"/>
    <property type="match status" value="1"/>
</dbReference>
<dbReference type="RefSeq" id="WP_151697308.1">
    <property type="nucleotide sequence ID" value="NZ_BJKP01000068.1"/>
</dbReference>
<protein>
    <submittedName>
        <fullName evidence="2">GTPase Der</fullName>
    </submittedName>
</protein>
<dbReference type="Pfam" id="PF01926">
    <property type="entry name" value="MMR_HSR1"/>
    <property type="match status" value="1"/>
</dbReference>
<dbReference type="Proteomes" id="UP000376575">
    <property type="component" value="Unassembled WGS sequence"/>
</dbReference>
<dbReference type="Gene3D" id="3.40.50.300">
    <property type="entry name" value="P-loop containing nucleotide triphosphate hydrolases"/>
    <property type="match status" value="1"/>
</dbReference>
<sequence length="247" mass="27938">MVKCLLDHDTYHQTILSNKKTALFDYELIRQEIRSGEDALKKISKSFKGKLDEFAINKSSTKANKAEKATQNQLSKIYQRLAQAKATDFEHLQRTLEAKKRSVGNFTIAMMGRTKAGKSTLFATLLGTYYEGIGEGKQRTSRRNKVYDIGNGIHLIDTPGIGAVGGEADEEEALKAIDESYLICYIVTNDSTQETEFEFLDKLKQQTKPLLILINVQYNLKDARRLPIFFKKAEEMLTGKDIRTLAN</sequence>
<dbReference type="GO" id="GO:0005525">
    <property type="term" value="F:GTP binding"/>
    <property type="evidence" value="ECO:0007669"/>
    <property type="project" value="InterPro"/>
</dbReference>
<feature type="domain" description="G" evidence="1">
    <location>
        <begin position="107"/>
        <end position="215"/>
    </location>
</feature>
<dbReference type="InterPro" id="IPR027417">
    <property type="entry name" value="P-loop_NTPase"/>
</dbReference>
<accession>A0A5J4FD94</accession>
<gene>
    <name evidence="2" type="primary">der_3</name>
    <name evidence="2" type="ORF">MiAbW_03581</name>
</gene>
<organism evidence="2 3">
    <name type="scientific">Microcystis aeruginosa NIES-4325</name>
    <dbReference type="NCBI Taxonomy" id="2569534"/>
    <lineage>
        <taxon>Bacteria</taxon>
        <taxon>Bacillati</taxon>
        <taxon>Cyanobacteriota</taxon>
        <taxon>Cyanophyceae</taxon>
        <taxon>Oscillatoriophycideae</taxon>
        <taxon>Chroococcales</taxon>
        <taxon>Microcystaceae</taxon>
        <taxon>Microcystis</taxon>
    </lineage>
</organism>
<name>A0A5J4FD94_MICAE</name>
<comment type="caution">
    <text evidence="2">The sequence shown here is derived from an EMBL/GenBank/DDBJ whole genome shotgun (WGS) entry which is preliminary data.</text>
</comment>
<evidence type="ECO:0000313" key="3">
    <source>
        <dbReference type="Proteomes" id="UP000376575"/>
    </source>
</evidence>
<dbReference type="EMBL" id="BJKP01000068">
    <property type="protein sequence ID" value="GEA28999.1"/>
    <property type="molecule type" value="Genomic_DNA"/>
</dbReference>
<dbReference type="AlphaFoldDB" id="A0A5J4FD94"/>
<evidence type="ECO:0000259" key="1">
    <source>
        <dbReference type="Pfam" id="PF01926"/>
    </source>
</evidence>